<comment type="caution">
    <text evidence="1">The sequence shown here is derived from an EMBL/GenBank/DDBJ whole genome shotgun (WGS) entry which is preliminary data.</text>
</comment>
<organism evidence="1 2">
    <name type="scientific">Portunus trituberculatus</name>
    <name type="common">Swimming crab</name>
    <name type="synonym">Neptunus trituberculatus</name>
    <dbReference type="NCBI Taxonomy" id="210409"/>
    <lineage>
        <taxon>Eukaryota</taxon>
        <taxon>Metazoa</taxon>
        <taxon>Ecdysozoa</taxon>
        <taxon>Arthropoda</taxon>
        <taxon>Crustacea</taxon>
        <taxon>Multicrustacea</taxon>
        <taxon>Malacostraca</taxon>
        <taxon>Eumalacostraca</taxon>
        <taxon>Eucarida</taxon>
        <taxon>Decapoda</taxon>
        <taxon>Pleocyemata</taxon>
        <taxon>Brachyura</taxon>
        <taxon>Eubrachyura</taxon>
        <taxon>Portunoidea</taxon>
        <taxon>Portunidae</taxon>
        <taxon>Portuninae</taxon>
        <taxon>Portunus</taxon>
    </lineage>
</organism>
<dbReference type="AlphaFoldDB" id="A0A5B7K7A9"/>
<keyword evidence="2" id="KW-1185">Reference proteome</keyword>
<dbReference type="EMBL" id="VSRR010141153">
    <property type="protein sequence ID" value="MPD04463.1"/>
    <property type="molecule type" value="Genomic_DNA"/>
</dbReference>
<accession>A0A5B7K7A9</accession>
<dbReference type="Proteomes" id="UP000324222">
    <property type="component" value="Unassembled WGS sequence"/>
</dbReference>
<gene>
    <name evidence="1" type="ORF">E2C01_100154</name>
</gene>
<sequence>MEETVAVVVAVARGGGGEYYNLMPSATTSGPCGKEAGGRTEGRGRRSVAACWGGRWWGGGVP</sequence>
<protein>
    <submittedName>
        <fullName evidence="1">Uncharacterized protein</fullName>
    </submittedName>
</protein>
<proteinExistence type="predicted"/>
<reference evidence="1 2" key="1">
    <citation type="submission" date="2019-05" db="EMBL/GenBank/DDBJ databases">
        <title>Another draft genome of Portunus trituberculatus and its Hox gene families provides insights of decapod evolution.</title>
        <authorList>
            <person name="Jeong J.-H."/>
            <person name="Song I."/>
            <person name="Kim S."/>
            <person name="Choi T."/>
            <person name="Kim D."/>
            <person name="Ryu S."/>
            <person name="Kim W."/>
        </authorList>
    </citation>
    <scope>NUCLEOTIDE SEQUENCE [LARGE SCALE GENOMIC DNA]</scope>
    <source>
        <tissue evidence="1">Muscle</tissue>
    </source>
</reference>
<evidence type="ECO:0000313" key="2">
    <source>
        <dbReference type="Proteomes" id="UP000324222"/>
    </source>
</evidence>
<evidence type="ECO:0000313" key="1">
    <source>
        <dbReference type="EMBL" id="MPD04463.1"/>
    </source>
</evidence>
<name>A0A5B7K7A9_PORTR</name>